<dbReference type="GO" id="GO:0003677">
    <property type="term" value="F:DNA binding"/>
    <property type="evidence" value="ECO:0007669"/>
    <property type="project" value="UniProtKB-KW"/>
</dbReference>
<dbReference type="SUPFAM" id="SSF116734">
    <property type="entry name" value="DNA methylase specificity domain"/>
    <property type="match status" value="2"/>
</dbReference>
<evidence type="ECO:0000256" key="1">
    <source>
        <dbReference type="ARBA" id="ARBA00010923"/>
    </source>
</evidence>
<dbReference type="Gene3D" id="3.90.220.20">
    <property type="entry name" value="DNA methylase specificity domains"/>
    <property type="match status" value="2"/>
</dbReference>
<dbReference type="CDD" id="cd17278">
    <property type="entry name" value="RMtype1_S_LdeBORF1052P-TRD2-CR2"/>
    <property type="match status" value="1"/>
</dbReference>
<keyword evidence="3" id="KW-0238">DNA-binding</keyword>
<keyword evidence="2" id="KW-0680">Restriction system</keyword>
<dbReference type="RefSeq" id="WP_023276576.1">
    <property type="nucleotide sequence ID" value="NZ_CP097562.1"/>
</dbReference>
<dbReference type="eggNOG" id="COG0732">
    <property type="taxonomic scope" value="Bacteria"/>
</dbReference>
<dbReference type="InterPro" id="IPR000055">
    <property type="entry name" value="Restrct_endonuc_typeI_TRD"/>
</dbReference>
<organism evidence="4 5">
    <name type="scientific">Mucispirillum schaedleri ASF457</name>
    <dbReference type="NCBI Taxonomy" id="1379858"/>
    <lineage>
        <taxon>Bacteria</taxon>
        <taxon>Pseudomonadati</taxon>
        <taxon>Deferribacterota</taxon>
        <taxon>Deferribacteres</taxon>
        <taxon>Deferribacterales</taxon>
        <taxon>Mucispirillaceae</taxon>
        <taxon>Mucispirillum</taxon>
    </lineage>
</organism>
<dbReference type="PANTHER" id="PTHR43140">
    <property type="entry name" value="TYPE-1 RESTRICTION ENZYME ECOKI SPECIFICITY PROTEIN"/>
    <property type="match status" value="1"/>
</dbReference>
<evidence type="ECO:0000256" key="2">
    <source>
        <dbReference type="ARBA" id="ARBA00022747"/>
    </source>
</evidence>
<accession>V2PXB7</accession>
<reference evidence="4" key="3">
    <citation type="submission" date="2022-06" db="EMBL/GenBank/DDBJ databases">
        <title>Resources to Facilitate Use of the Altered Schaedler Flora (ASF) Mouse Model to Study Microbiome Function.</title>
        <authorList>
            <person name="Proctor A."/>
            <person name="Parvinroo S."/>
            <person name="Richie T."/>
            <person name="Jia X."/>
            <person name="Lee S.T.M."/>
            <person name="Karp P.D."/>
            <person name="Paley S."/>
            <person name="Kostic A.D."/>
            <person name="Pierre J.F."/>
            <person name="Wannemuehler M.J."/>
            <person name="Phillips G.J."/>
        </authorList>
    </citation>
    <scope>NUCLEOTIDE SEQUENCE</scope>
    <source>
        <strain evidence="4">ASF457</strain>
    </source>
</reference>
<dbReference type="EMBL" id="CP097562">
    <property type="protein sequence ID" value="USF24937.1"/>
    <property type="molecule type" value="Genomic_DNA"/>
</dbReference>
<name>V2PXB7_9BACT</name>
<reference evidence="4" key="1">
    <citation type="journal article" date="2014" name="Genome Announc.">
        <title>Draft genome sequences of the altered schaedler flora, a defined bacterial community from gnotobiotic mice.</title>
        <authorList>
            <person name="Wannemuehler M.J."/>
            <person name="Overstreet A.M."/>
            <person name="Ward D.V."/>
            <person name="Phillips G.J."/>
        </authorList>
    </citation>
    <scope>NUCLEOTIDE SEQUENCE</scope>
    <source>
        <strain evidence="4">ASF457</strain>
    </source>
</reference>
<sequence length="490" mass="56393">MNIKNLRKSILQYAVEGKLVQQDIQDESASILYDKIIKEKENLINQGQIKKEKPLPPVTDDEIPYNIPESWKWVRLGEVCVIKRGSGLTKNDFTNNGIPCIHYGQIHKYYKYSTNTTITYTSEQIGNKLKTVEYSDIIMAVTSENMNDVCKSIAWLGNYPIVTGGHTAIIKHSINPLYLIYLFNSSCFQIQKNKIAKGMKVIEVSSEKLKNIIFPLPPLKEQERIVKKVDKLMALCDKLEQEEEKLLSLDKYFADNLPKSILQYAVEGKLVQQDIQDEPASILYDKIVKEKKNLINQGQIKKEKPLPPVTDDEIPYNIPENWKWVRLGDIAVINGGYAFKSVLFKKQGIRVIRISDFNEDGFIDKNIVRYEYTNKLDEYILNKNNIILCMTGGTVGKSLLIKEITEPMATNQRVATIKINTIKEQYIHYVILSNLIQNIIQKEKISTNDNISLNTIKYFLIPLPPLKEQERIVKKVDELLTYCNKLKDII</sequence>
<evidence type="ECO:0000313" key="4">
    <source>
        <dbReference type="EMBL" id="USF24937.1"/>
    </source>
</evidence>
<dbReference type="InterPro" id="IPR051212">
    <property type="entry name" value="Type-I_RE_S_subunit"/>
</dbReference>
<dbReference type="KEGG" id="msch:N508_002032"/>
<dbReference type="Pfam" id="PF01420">
    <property type="entry name" value="Methylase_S"/>
    <property type="match status" value="2"/>
</dbReference>
<dbReference type="REBASE" id="86337">
    <property type="entry name" value="S.Msc457ORF1766P"/>
</dbReference>
<comment type="similarity">
    <text evidence="1">Belongs to the type-I restriction system S methylase family.</text>
</comment>
<protein>
    <submittedName>
        <fullName evidence="4">Uncharacterized protein</fullName>
    </submittedName>
</protein>
<dbReference type="Proteomes" id="UP000017429">
    <property type="component" value="Chromosome"/>
</dbReference>
<proteinExistence type="inferred from homology"/>
<evidence type="ECO:0000256" key="3">
    <source>
        <dbReference type="ARBA" id="ARBA00023125"/>
    </source>
</evidence>
<reference evidence="4" key="2">
    <citation type="submission" date="2022-05" db="EMBL/GenBank/DDBJ databases">
        <authorList>
            <person name="Proctor A.L."/>
            <person name="Phillips G.J."/>
            <person name="Wannemuehler M.J."/>
        </authorList>
    </citation>
    <scope>NUCLEOTIDE SEQUENCE</scope>
    <source>
        <strain evidence="4">ASF457</strain>
    </source>
</reference>
<dbReference type="GO" id="GO:0009307">
    <property type="term" value="P:DNA restriction-modification system"/>
    <property type="evidence" value="ECO:0007669"/>
    <property type="project" value="UniProtKB-KW"/>
</dbReference>
<dbReference type="PANTHER" id="PTHR43140:SF1">
    <property type="entry name" value="TYPE I RESTRICTION ENZYME ECOKI SPECIFICITY SUBUNIT"/>
    <property type="match status" value="1"/>
</dbReference>
<dbReference type="AlphaFoldDB" id="V2PXB7"/>
<evidence type="ECO:0000313" key="5">
    <source>
        <dbReference type="Proteomes" id="UP000017429"/>
    </source>
</evidence>
<dbReference type="CDD" id="cd17268">
    <property type="entry name" value="RMtype1_S_Ara36733I_TRD1-CR1_like"/>
    <property type="match status" value="1"/>
</dbReference>
<keyword evidence="5" id="KW-1185">Reference proteome</keyword>
<dbReference type="InterPro" id="IPR044946">
    <property type="entry name" value="Restrct_endonuc_typeI_TRD_sf"/>
</dbReference>
<gene>
    <name evidence="4" type="ORF">N508_002032</name>
</gene>